<keyword evidence="1" id="KW-0175">Coiled coil</keyword>
<dbReference type="EMBL" id="CM026422">
    <property type="protein sequence ID" value="KAG0586507.1"/>
    <property type="molecule type" value="Genomic_DNA"/>
</dbReference>
<dbReference type="EMBL" id="CM026422">
    <property type="protein sequence ID" value="KAG0586498.1"/>
    <property type="molecule type" value="Genomic_DNA"/>
</dbReference>
<dbReference type="EMBL" id="CM026422">
    <property type="protein sequence ID" value="KAG0586502.1"/>
    <property type="molecule type" value="Genomic_DNA"/>
</dbReference>
<dbReference type="EMBL" id="CM026422">
    <property type="protein sequence ID" value="KAG0586504.1"/>
    <property type="molecule type" value="Genomic_DNA"/>
</dbReference>
<sequence>MATMLTPTRAEWKTAEILKKKVRSTMERIEGMLDSFQEKLLLKATRNHSPQAARMNSSIEAKSLSQLPAGQKIQIMITCLSKHIFVLRNTNMIKRTHTMNVGLEGSFVLERAKRRRIISNREAEEFMKQLKDLQNRYVSLLLQLYRLNHQAAIKLPVNHLLL</sequence>
<proteinExistence type="predicted"/>
<organism evidence="3 7">
    <name type="scientific">Ceratodon purpureus</name>
    <name type="common">Fire moss</name>
    <name type="synonym">Dicranum purpureum</name>
    <dbReference type="NCBI Taxonomy" id="3225"/>
    <lineage>
        <taxon>Eukaryota</taxon>
        <taxon>Viridiplantae</taxon>
        <taxon>Streptophyta</taxon>
        <taxon>Embryophyta</taxon>
        <taxon>Bryophyta</taxon>
        <taxon>Bryophytina</taxon>
        <taxon>Bryopsida</taxon>
        <taxon>Dicranidae</taxon>
        <taxon>Pseudoditrichales</taxon>
        <taxon>Ditrichaceae</taxon>
        <taxon>Ceratodon</taxon>
    </lineage>
</organism>
<dbReference type="EMBL" id="CM026422">
    <property type="protein sequence ID" value="KAG0586496.1"/>
    <property type="molecule type" value="Genomic_DNA"/>
</dbReference>
<dbReference type="AlphaFoldDB" id="A0A8T0IUZ5"/>
<evidence type="ECO:0000256" key="1">
    <source>
        <dbReference type="SAM" id="Coils"/>
    </source>
</evidence>
<accession>A0A8T0IUZ5</accession>
<protein>
    <submittedName>
        <fullName evidence="3">Uncharacterized protein</fullName>
    </submittedName>
</protein>
<evidence type="ECO:0000313" key="6">
    <source>
        <dbReference type="EMBL" id="KAG0586507.1"/>
    </source>
</evidence>
<comment type="caution">
    <text evidence="3">The sequence shown here is derived from an EMBL/GenBank/DDBJ whole genome shotgun (WGS) entry which is preliminary data.</text>
</comment>
<evidence type="ECO:0000313" key="7">
    <source>
        <dbReference type="Proteomes" id="UP000822688"/>
    </source>
</evidence>
<reference evidence="3" key="1">
    <citation type="submission" date="2020-06" db="EMBL/GenBank/DDBJ databases">
        <title>WGS assembly of Ceratodon purpureus strain R40.</title>
        <authorList>
            <person name="Carey S.B."/>
            <person name="Jenkins J."/>
            <person name="Shu S."/>
            <person name="Lovell J.T."/>
            <person name="Sreedasyam A."/>
            <person name="Maumus F."/>
            <person name="Tiley G.P."/>
            <person name="Fernandez-Pozo N."/>
            <person name="Barry K."/>
            <person name="Chen C."/>
            <person name="Wang M."/>
            <person name="Lipzen A."/>
            <person name="Daum C."/>
            <person name="Saski C.A."/>
            <person name="Payton A.C."/>
            <person name="Mcbreen J.C."/>
            <person name="Conrad R.E."/>
            <person name="Kollar L.M."/>
            <person name="Olsson S."/>
            <person name="Huttunen S."/>
            <person name="Landis J.B."/>
            <person name="Wickett N.J."/>
            <person name="Johnson M.G."/>
            <person name="Rensing S.A."/>
            <person name="Grimwood J."/>
            <person name="Schmutz J."/>
            <person name="Mcdaniel S.F."/>
        </authorList>
    </citation>
    <scope>NUCLEOTIDE SEQUENCE</scope>
    <source>
        <strain evidence="3">R40</strain>
    </source>
</reference>
<feature type="coiled-coil region" evidence="1">
    <location>
        <begin position="109"/>
        <end position="143"/>
    </location>
</feature>
<evidence type="ECO:0000313" key="5">
    <source>
        <dbReference type="EMBL" id="KAG0586504.1"/>
    </source>
</evidence>
<name>A0A8T0IUZ5_CERPU</name>
<keyword evidence="7" id="KW-1185">Reference proteome</keyword>
<evidence type="ECO:0000313" key="3">
    <source>
        <dbReference type="EMBL" id="KAG0586498.1"/>
    </source>
</evidence>
<gene>
    <name evidence="2" type="ORF">KC19_2G095400</name>
    <name evidence="3" type="ORF">KC19_2G095600</name>
    <name evidence="4" type="ORF">KC19_2G095900</name>
    <name evidence="5" type="ORF">KC19_2G096100</name>
    <name evidence="6" type="ORF">KC19_2G096300</name>
</gene>
<evidence type="ECO:0000313" key="2">
    <source>
        <dbReference type="EMBL" id="KAG0586496.1"/>
    </source>
</evidence>
<dbReference type="Proteomes" id="UP000822688">
    <property type="component" value="Chromosome 2"/>
</dbReference>
<evidence type="ECO:0000313" key="4">
    <source>
        <dbReference type="EMBL" id="KAG0586502.1"/>
    </source>
</evidence>